<proteinExistence type="predicted"/>
<sequence>MWHVLFKLILILALQMSLSRHALLPSLSPMMTRGRKRKLEEEYRNTFPILKFPNEIIFKIYPHLDLASRRAMRVNGRLADIEMEIKYLHRNLDITLDEWCVILECEGAKMNIPRAEIEKEFELLGENTYFKKVTYIDTESERLDDTIVSAMRFLKAKKLTFMASDLSDNELYSIVQNKKSMLCVESNVTESGYMWIYEKMRDRQLDLNHLLMDSNSVEERWSFMEKLGNFNRDTRLFSATNPQSDEPSKMAVLEPSQRSGKTVLNHHLNTGGKQFNIGEYK</sequence>
<gene>
    <name evidence="2" type="ORF">PENTCL1PPCAC_22187</name>
</gene>
<evidence type="ECO:0000313" key="2">
    <source>
        <dbReference type="EMBL" id="GMT00013.1"/>
    </source>
</evidence>
<feature type="signal peptide" evidence="1">
    <location>
        <begin position="1"/>
        <end position="19"/>
    </location>
</feature>
<feature type="chain" id="PRO_5043865267" description="F-box domain-containing protein" evidence="1">
    <location>
        <begin position="20"/>
        <end position="281"/>
    </location>
</feature>
<evidence type="ECO:0000256" key="1">
    <source>
        <dbReference type="SAM" id="SignalP"/>
    </source>
</evidence>
<evidence type="ECO:0000313" key="3">
    <source>
        <dbReference type="Proteomes" id="UP001432027"/>
    </source>
</evidence>
<keyword evidence="3" id="KW-1185">Reference proteome</keyword>
<dbReference type="Proteomes" id="UP001432027">
    <property type="component" value="Unassembled WGS sequence"/>
</dbReference>
<reference evidence="2" key="1">
    <citation type="submission" date="2023-10" db="EMBL/GenBank/DDBJ databases">
        <title>Genome assembly of Pristionchus species.</title>
        <authorList>
            <person name="Yoshida K."/>
            <person name="Sommer R.J."/>
        </authorList>
    </citation>
    <scope>NUCLEOTIDE SEQUENCE</scope>
    <source>
        <strain evidence="2">RS0144</strain>
    </source>
</reference>
<organism evidence="2 3">
    <name type="scientific">Pristionchus entomophagus</name>
    <dbReference type="NCBI Taxonomy" id="358040"/>
    <lineage>
        <taxon>Eukaryota</taxon>
        <taxon>Metazoa</taxon>
        <taxon>Ecdysozoa</taxon>
        <taxon>Nematoda</taxon>
        <taxon>Chromadorea</taxon>
        <taxon>Rhabditida</taxon>
        <taxon>Rhabditina</taxon>
        <taxon>Diplogasteromorpha</taxon>
        <taxon>Diplogasteroidea</taxon>
        <taxon>Neodiplogasteridae</taxon>
        <taxon>Pristionchus</taxon>
    </lineage>
</organism>
<keyword evidence="1" id="KW-0732">Signal</keyword>
<comment type="caution">
    <text evidence="2">The sequence shown here is derived from an EMBL/GenBank/DDBJ whole genome shotgun (WGS) entry which is preliminary data.</text>
</comment>
<feature type="non-terminal residue" evidence="2">
    <location>
        <position position="281"/>
    </location>
</feature>
<accession>A0AAV5U0M1</accession>
<name>A0AAV5U0M1_9BILA</name>
<dbReference type="AlphaFoldDB" id="A0AAV5U0M1"/>
<evidence type="ECO:0008006" key="4">
    <source>
        <dbReference type="Google" id="ProtNLM"/>
    </source>
</evidence>
<protein>
    <recommendedName>
        <fullName evidence="4">F-box domain-containing protein</fullName>
    </recommendedName>
</protein>
<dbReference type="EMBL" id="BTSX01000005">
    <property type="protein sequence ID" value="GMT00013.1"/>
    <property type="molecule type" value="Genomic_DNA"/>
</dbReference>